<keyword evidence="3 4" id="KW-0833">Ubl conjugation pathway</keyword>
<sequence length="528" mass="58257">MTATATTPPPIHAPTAKEKKYDRQLRLWAASGQQALEESHVLLVIAGNGDVCSGSSVAGVETLKNLVLPSIGNFTIADSAKVTEADLGINFFLTSQSLGQSRAEECKQLLEELNPDVQGHAITTPLSDLLQDPSHLRPYNLIILCAPLPQEQRRIFCEHAQQYSVSLIHVQSAGFYSSFSIQLPSVFPIVDTHPDPDSIQDLRLLSPWPELLAEAKALDDLDKLEDHDHGHVPYALILLYYLEKWKQNNEGKAPDTFKDKTQFRDMVRAAARTDNAEGGEENFDEAAAAVLKTVAPFSIKSGCREMFEKDSCKVINKDSASFWIIAAAIKSFYETHGVLPLPGSLPDMKAKSADYIKLQNIYKSKARKDVAEVAQSVRSMEKKFSRKDVILDGEIEAFCKNAAHVKVLEGSLLPQLRIENGDVQTRKTMLKELQNTETLLPILLAFENGSRSQLDDMIANNGKIDFEALNNQFAEVERVGGRELHNISSVTGGMVAQEAIKIITRQYVPVDNTCIFDGIGGTTLVLKL</sequence>
<dbReference type="Proteomes" id="UP000606974">
    <property type="component" value="Unassembled WGS sequence"/>
</dbReference>
<dbReference type="Pfam" id="PF00899">
    <property type="entry name" value="ThiF"/>
    <property type="match status" value="1"/>
</dbReference>
<keyword evidence="7" id="KW-1185">Reference proteome</keyword>
<dbReference type="GO" id="GO:0005737">
    <property type="term" value="C:cytoplasm"/>
    <property type="evidence" value="ECO:0007669"/>
    <property type="project" value="TreeGrafter"/>
</dbReference>
<evidence type="ECO:0000256" key="1">
    <source>
        <dbReference type="ARBA" id="ARBA00005032"/>
    </source>
</evidence>
<dbReference type="InterPro" id="IPR045886">
    <property type="entry name" value="ThiF/MoeB/HesA"/>
</dbReference>
<dbReference type="EMBL" id="JAACFV010000194">
    <property type="protein sequence ID" value="KAF7503153.1"/>
    <property type="molecule type" value="Genomic_DNA"/>
</dbReference>
<evidence type="ECO:0000313" key="7">
    <source>
        <dbReference type="Proteomes" id="UP000606974"/>
    </source>
</evidence>
<evidence type="ECO:0000256" key="2">
    <source>
        <dbReference type="ARBA" id="ARBA00006868"/>
    </source>
</evidence>
<dbReference type="AlphaFoldDB" id="A0A8H7A6R2"/>
<dbReference type="InterPro" id="IPR030667">
    <property type="entry name" value="APP-BP1"/>
</dbReference>
<comment type="caution">
    <text evidence="6">The sequence shown here is derived from an EMBL/GenBank/DDBJ whole genome shotgun (WGS) entry which is preliminary data.</text>
</comment>
<evidence type="ECO:0000256" key="4">
    <source>
        <dbReference type="PIRNR" id="PIRNR039099"/>
    </source>
</evidence>
<evidence type="ECO:0000256" key="3">
    <source>
        <dbReference type="ARBA" id="ARBA00022786"/>
    </source>
</evidence>
<reference evidence="6" key="1">
    <citation type="submission" date="2020-02" db="EMBL/GenBank/DDBJ databases">
        <authorList>
            <person name="Palmer J.M."/>
        </authorList>
    </citation>
    <scope>NUCLEOTIDE SEQUENCE</scope>
    <source>
        <strain evidence="6">EPUS1.4</strain>
        <tissue evidence="6">Thallus</tissue>
    </source>
</reference>
<feature type="domain" description="THIF-type NAD/FAD binding fold" evidence="5">
    <location>
        <begin position="21"/>
        <end position="506"/>
    </location>
</feature>
<comment type="function">
    <text evidence="4">Regulatory subunit of the dimeric UBA3-ULA1 E1 enzyme.</text>
</comment>
<comment type="pathway">
    <text evidence="1 4">Protein modification; protein neddylation.</text>
</comment>
<dbReference type="Gene3D" id="3.40.50.720">
    <property type="entry name" value="NAD(P)-binding Rossmann-like Domain"/>
    <property type="match status" value="2"/>
</dbReference>
<comment type="similarity">
    <text evidence="2 4">Belongs to the ubiquitin-activating E1 family. ULA1 subfamily.</text>
</comment>
<dbReference type="SUPFAM" id="SSF69572">
    <property type="entry name" value="Activating enzymes of the ubiquitin-like proteins"/>
    <property type="match status" value="1"/>
</dbReference>
<proteinExistence type="inferred from homology"/>
<dbReference type="PANTHER" id="PTHR10953">
    <property type="entry name" value="UBIQUITIN-ACTIVATING ENZYME E1"/>
    <property type="match status" value="1"/>
</dbReference>
<dbReference type="GO" id="GO:0019781">
    <property type="term" value="F:NEDD8 activating enzyme activity"/>
    <property type="evidence" value="ECO:0007669"/>
    <property type="project" value="UniProtKB-UniRule"/>
</dbReference>
<gene>
    <name evidence="6" type="ORF">GJ744_004257</name>
</gene>
<protein>
    <recommendedName>
        <fullName evidence="4">NEDD8-activating enzyme E1 regulatory subunit</fullName>
    </recommendedName>
</protein>
<evidence type="ECO:0000313" key="6">
    <source>
        <dbReference type="EMBL" id="KAF7503153.1"/>
    </source>
</evidence>
<name>A0A8H7A6R2_9EURO</name>
<dbReference type="PIRSF" id="PIRSF039099">
    <property type="entry name" value="APP-BP1"/>
    <property type="match status" value="1"/>
</dbReference>
<organism evidence="6 7">
    <name type="scientific">Endocarpon pusillum</name>
    <dbReference type="NCBI Taxonomy" id="364733"/>
    <lineage>
        <taxon>Eukaryota</taxon>
        <taxon>Fungi</taxon>
        <taxon>Dikarya</taxon>
        <taxon>Ascomycota</taxon>
        <taxon>Pezizomycotina</taxon>
        <taxon>Eurotiomycetes</taxon>
        <taxon>Chaetothyriomycetidae</taxon>
        <taxon>Verrucariales</taxon>
        <taxon>Verrucariaceae</taxon>
        <taxon>Endocarpon</taxon>
    </lineage>
</organism>
<dbReference type="InterPro" id="IPR000594">
    <property type="entry name" value="ThiF_NAD_FAD-bd"/>
</dbReference>
<dbReference type="UniPathway" id="UPA00885"/>
<dbReference type="OrthoDB" id="1708823at2759"/>
<accession>A0A8H7A6R2</accession>
<dbReference type="GO" id="GO:0045116">
    <property type="term" value="P:protein neddylation"/>
    <property type="evidence" value="ECO:0007669"/>
    <property type="project" value="UniProtKB-UniRule"/>
</dbReference>
<evidence type="ECO:0000259" key="5">
    <source>
        <dbReference type="Pfam" id="PF00899"/>
    </source>
</evidence>
<dbReference type="InterPro" id="IPR035985">
    <property type="entry name" value="Ubiquitin-activating_enz"/>
</dbReference>
<dbReference type="PANTHER" id="PTHR10953:SF29">
    <property type="entry name" value="NEDD8-ACTIVATING ENZYME E1 REGULATORY SUBUNIT"/>
    <property type="match status" value="1"/>
</dbReference>